<feature type="transmembrane region" description="Helical" evidence="7">
    <location>
        <begin position="47"/>
        <end position="68"/>
    </location>
</feature>
<dbReference type="PANTHER" id="PTHR43731:SF14">
    <property type="entry name" value="PRESENILIN-ASSOCIATED RHOMBOID-LIKE PROTEIN, MITOCHONDRIAL"/>
    <property type="match status" value="1"/>
</dbReference>
<dbReference type="SUPFAM" id="SSF144091">
    <property type="entry name" value="Rhomboid-like"/>
    <property type="match status" value="1"/>
</dbReference>
<dbReference type="PANTHER" id="PTHR43731">
    <property type="entry name" value="RHOMBOID PROTEASE"/>
    <property type="match status" value="1"/>
</dbReference>
<evidence type="ECO:0000256" key="4">
    <source>
        <dbReference type="ARBA" id="ARBA00022801"/>
    </source>
</evidence>
<keyword evidence="9" id="KW-0645">Protease</keyword>
<evidence type="ECO:0000259" key="8">
    <source>
        <dbReference type="Pfam" id="PF01694"/>
    </source>
</evidence>
<name>A0A7G9FW22_9FIRM</name>
<dbReference type="Gene3D" id="1.20.1540.10">
    <property type="entry name" value="Rhomboid-like"/>
    <property type="match status" value="1"/>
</dbReference>
<keyword evidence="5 7" id="KW-1133">Transmembrane helix</keyword>
<keyword evidence="10" id="KW-1185">Reference proteome</keyword>
<dbReference type="GO" id="GO:0004252">
    <property type="term" value="F:serine-type endopeptidase activity"/>
    <property type="evidence" value="ECO:0007669"/>
    <property type="project" value="InterPro"/>
</dbReference>
<feature type="transmembrane region" description="Helical" evidence="7">
    <location>
        <begin position="106"/>
        <end position="127"/>
    </location>
</feature>
<keyword evidence="6 7" id="KW-0472">Membrane</keyword>
<accession>A0A7G9FW22</accession>
<dbReference type="AlphaFoldDB" id="A0A7G9FW22"/>
<evidence type="ECO:0000256" key="2">
    <source>
        <dbReference type="ARBA" id="ARBA00009045"/>
    </source>
</evidence>
<dbReference type="KEGG" id="ssun:H9Q77_00780"/>
<sequence length="188" mass="20509">MSGTLVAINVIVYLICTFTGDLLYNIGELDAVAVLRYGEYGRILSSTFLHAGIEHLFNNMVILFFLGAMIEKVTGHLQFLILYLLSGIGANICSLIYKVIAMERIASVGASGAIFGLDGVLLAWILLDRRSMPDVTPRRVILMIALSLYNGFTAQNVDNAAHVGGLLTGFLAGALLCMIRKQKRNREV</sequence>
<reference evidence="9 10" key="1">
    <citation type="submission" date="2020-08" db="EMBL/GenBank/DDBJ databases">
        <authorList>
            <person name="Liu C."/>
            <person name="Sun Q."/>
        </authorList>
    </citation>
    <scope>NUCLEOTIDE SEQUENCE [LARGE SCALE GENOMIC DNA]</scope>
    <source>
        <strain evidence="9 10">NSJ-8</strain>
    </source>
</reference>
<dbReference type="GO" id="GO:0006508">
    <property type="term" value="P:proteolysis"/>
    <property type="evidence" value="ECO:0007669"/>
    <property type="project" value="UniProtKB-KW"/>
</dbReference>
<keyword evidence="4" id="KW-0378">Hydrolase</keyword>
<dbReference type="GO" id="GO:0016020">
    <property type="term" value="C:membrane"/>
    <property type="evidence" value="ECO:0007669"/>
    <property type="project" value="UniProtKB-SubCell"/>
</dbReference>
<evidence type="ECO:0000256" key="7">
    <source>
        <dbReference type="SAM" id="Phobius"/>
    </source>
</evidence>
<dbReference type="InterPro" id="IPR035952">
    <property type="entry name" value="Rhomboid-like_sf"/>
</dbReference>
<organism evidence="9 10">
    <name type="scientific">Simiaoa sunii</name>
    <dbReference type="NCBI Taxonomy" id="2763672"/>
    <lineage>
        <taxon>Bacteria</taxon>
        <taxon>Bacillati</taxon>
        <taxon>Bacillota</taxon>
        <taxon>Clostridia</taxon>
        <taxon>Lachnospirales</taxon>
        <taxon>Lachnospiraceae</taxon>
        <taxon>Simiaoa</taxon>
    </lineage>
</organism>
<evidence type="ECO:0000256" key="1">
    <source>
        <dbReference type="ARBA" id="ARBA00004141"/>
    </source>
</evidence>
<comment type="subcellular location">
    <subcellularLocation>
        <location evidence="1">Membrane</location>
        <topology evidence="1">Multi-pass membrane protein</topology>
    </subcellularLocation>
</comment>
<feature type="transmembrane region" description="Helical" evidence="7">
    <location>
        <begin position="7"/>
        <end position="27"/>
    </location>
</feature>
<evidence type="ECO:0000313" key="9">
    <source>
        <dbReference type="EMBL" id="QNM02754.1"/>
    </source>
</evidence>
<feature type="transmembrane region" description="Helical" evidence="7">
    <location>
        <begin position="161"/>
        <end position="179"/>
    </location>
</feature>
<feature type="domain" description="Peptidase S54 rhomboid" evidence="8">
    <location>
        <begin position="38"/>
        <end position="177"/>
    </location>
</feature>
<protein>
    <submittedName>
        <fullName evidence="9">Rhomboid family intramembrane serine protease</fullName>
    </submittedName>
</protein>
<feature type="transmembrane region" description="Helical" evidence="7">
    <location>
        <begin position="80"/>
        <end position="100"/>
    </location>
</feature>
<dbReference type="Proteomes" id="UP000515981">
    <property type="component" value="Chromosome"/>
</dbReference>
<keyword evidence="3 7" id="KW-0812">Transmembrane</keyword>
<comment type="similarity">
    <text evidence="2">Belongs to the peptidase S54 family.</text>
</comment>
<dbReference type="InterPro" id="IPR050925">
    <property type="entry name" value="Rhomboid_protease_S54"/>
</dbReference>
<proteinExistence type="inferred from homology"/>
<evidence type="ECO:0000313" key="10">
    <source>
        <dbReference type="Proteomes" id="UP000515981"/>
    </source>
</evidence>
<dbReference type="InterPro" id="IPR022764">
    <property type="entry name" value="Peptidase_S54_rhomboid_dom"/>
</dbReference>
<dbReference type="Pfam" id="PF01694">
    <property type="entry name" value="Rhomboid"/>
    <property type="match status" value="1"/>
</dbReference>
<evidence type="ECO:0000256" key="5">
    <source>
        <dbReference type="ARBA" id="ARBA00022989"/>
    </source>
</evidence>
<gene>
    <name evidence="9" type="ORF">H9Q77_00780</name>
</gene>
<evidence type="ECO:0000256" key="3">
    <source>
        <dbReference type="ARBA" id="ARBA00022692"/>
    </source>
</evidence>
<evidence type="ECO:0000256" key="6">
    <source>
        <dbReference type="ARBA" id="ARBA00023136"/>
    </source>
</evidence>
<dbReference type="EMBL" id="CP060633">
    <property type="protein sequence ID" value="QNM02754.1"/>
    <property type="molecule type" value="Genomic_DNA"/>
</dbReference>